<reference evidence="3" key="1">
    <citation type="submission" date="2013-07" db="EMBL/GenBank/DDBJ databases">
        <title>The Genome Sequence of Cryptococcus pinus CBS10737.</title>
        <authorList>
            <consortium name="The Broad Institute Genome Sequencing Platform"/>
            <person name="Cuomo C."/>
            <person name="Litvintseva A."/>
            <person name="Chen Y."/>
            <person name="Heitman J."/>
            <person name="Sun S."/>
            <person name="Springer D."/>
            <person name="Dromer F."/>
            <person name="Young S.K."/>
            <person name="Zeng Q."/>
            <person name="Gargeya S."/>
            <person name="Fitzgerald M."/>
            <person name="Abouelleil A."/>
            <person name="Alvarado L."/>
            <person name="Berlin A.M."/>
            <person name="Chapman S.B."/>
            <person name="Dewar J."/>
            <person name="Goldberg J."/>
            <person name="Griggs A."/>
            <person name="Gujja S."/>
            <person name="Hansen M."/>
            <person name="Howarth C."/>
            <person name="Imamovic A."/>
            <person name="Larimer J."/>
            <person name="McCowan C."/>
            <person name="Murphy C."/>
            <person name="Pearson M."/>
            <person name="Priest M."/>
            <person name="Roberts A."/>
            <person name="Saif S."/>
            <person name="Shea T."/>
            <person name="Sykes S."/>
            <person name="Wortman J."/>
            <person name="Nusbaum C."/>
            <person name="Birren B."/>
        </authorList>
    </citation>
    <scope>NUCLEOTIDE SEQUENCE [LARGE SCALE GENOMIC DNA]</scope>
    <source>
        <strain evidence="3">CBS 10737</strain>
    </source>
</reference>
<dbReference type="RefSeq" id="XP_019012796.1">
    <property type="nucleotide sequence ID" value="XM_019154056.1"/>
</dbReference>
<dbReference type="Gene3D" id="3.90.1200.10">
    <property type="match status" value="1"/>
</dbReference>
<dbReference type="Pfam" id="PF01636">
    <property type="entry name" value="APH"/>
    <property type="match status" value="1"/>
</dbReference>
<dbReference type="EMBL" id="KV700115">
    <property type="protein sequence ID" value="OCF51577.1"/>
    <property type="molecule type" value="Genomic_DNA"/>
</dbReference>
<evidence type="ECO:0000313" key="5">
    <source>
        <dbReference type="Proteomes" id="UP000094020"/>
    </source>
</evidence>
<protein>
    <recommendedName>
        <fullName evidence="2">Aminoglycoside phosphotransferase domain-containing protein</fullName>
    </recommendedName>
</protein>
<dbReference type="GeneID" id="30170661"/>
<dbReference type="AlphaFoldDB" id="A0A1B9I7N3"/>
<feature type="compositionally biased region" description="Basic and acidic residues" evidence="1">
    <location>
        <begin position="247"/>
        <end position="268"/>
    </location>
</feature>
<gene>
    <name evidence="3" type="ORF">I206_02292</name>
    <name evidence="4" type="ORF">I206_104754</name>
</gene>
<feature type="compositionally biased region" description="Polar residues" evidence="1">
    <location>
        <begin position="772"/>
        <end position="786"/>
    </location>
</feature>
<dbReference type="PANTHER" id="PTHR21310">
    <property type="entry name" value="AMINOGLYCOSIDE PHOSPHOTRANSFERASE-RELATED-RELATED"/>
    <property type="match status" value="1"/>
</dbReference>
<name>A0A1B9I7N3_9TREE</name>
<feature type="region of interest" description="Disordered" evidence="1">
    <location>
        <begin position="324"/>
        <end position="361"/>
    </location>
</feature>
<dbReference type="InterPro" id="IPR051678">
    <property type="entry name" value="AGP_Transferase"/>
</dbReference>
<feature type="domain" description="Aminoglycoside phosphotransferase" evidence="2">
    <location>
        <begin position="62"/>
        <end position="203"/>
    </location>
</feature>
<dbReference type="CDD" id="cd05120">
    <property type="entry name" value="APH_ChoK_like"/>
    <property type="match status" value="1"/>
</dbReference>
<keyword evidence="5" id="KW-1185">Reference proteome</keyword>
<feature type="region of interest" description="Disordered" evidence="1">
    <location>
        <begin position="247"/>
        <end position="292"/>
    </location>
</feature>
<accession>A0A1B9I7N3</accession>
<dbReference type="KEGG" id="kpin:30170661"/>
<reference evidence="4" key="2">
    <citation type="submission" date="2013-07" db="EMBL/GenBank/DDBJ databases">
        <authorList>
            <consortium name="The Broad Institute Genome Sequencing Platform"/>
            <person name="Cuomo C."/>
            <person name="Litvintseva A."/>
            <person name="Chen Y."/>
            <person name="Heitman J."/>
            <person name="Sun S."/>
            <person name="Springer D."/>
            <person name="Dromer F."/>
            <person name="Young S.K."/>
            <person name="Zeng Q."/>
            <person name="Gargeya S."/>
            <person name="Fitzgerald M."/>
            <person name="Abouelleil A."/>
            <person name="Alvarado L."/>
            <person name="Berlin A.M."/>
            <person name="Chapman S.B."/>
            <person name="Dewar J."/>
            <person name="Goldberg J."/>
            <person name="Griggs A."/>
            <person name="Gujja S."/>
            <person name="Hansen M."/>
            <person name="Howarth C."/>
            <person name="Imamovic A."/>
            <person name="Larimer J."/>
            <person name="McCowan C."/>
            <person name="Murphy C."/>
            <person name="Pearson M."/>
            <person name="Priest M."/>
            <person name="Roberts A."/>
            <person name="Saif S."/>
            <person name="Shea T."/>
            <person name="Sykes S."/>
            <person name="Wortman J."/>
            <person name="Nusbaum C."/>
            <person name="Birren B."/>
        </authorList>
    </citation>
    <scope>NUCLEOTIDE SEQUENCE</scope>
    <source>
        <strain evidence="4">CBS 10737</strain>
    </source>
</reference>
<evidence type="ECO:0000313" key="3">
    <source>
        <dbReference type="EMBL" id="OCF51577.1"/>
    </source>
</evidence>
<dbReference type="EMBL" id="CP144524">
    <property type="protein sequence ID" value="WWC70802.1"/>
    <property type="molecule type" value="Genomic_DNA"/>
</dbReference>
<organism evidence="3">
    <name type="scientific">Kwoniella pini CBS 10737</name>
    <dbReference type="NCBI Taxonomy" id="1296096"/>
    <lineage>
        <taxon>Eukaryota</taxon>
        <taxon>Fungi</taxon>
        <taxon>Dikarya</taxon>
        <taxon>Basidiomycota</taxon>
        <taxon>Agaricomycotina</taxon>
        <taxon>Tremellomycetes</taxon>
        <taxon>Tremellales</taxon>
        <taxon>Cryptococcaceae</taxon>
        <taxon>Kwoniella</taxon>
    </lineage>
</organism>
<dbReference type="Proteomes" id="UP000094020">
    <property type="component" value="Chromosome 6"/>
</dbReference>
<feature type="compositionally biased region" description="Polar residues" evidence="1">
    <location>
        <begin position="273"/>
        <end position="291"/>
    </location>
</feature>
<reference evidence="4" key="4">
    <citation type="submission" date="2024-02" db="EMBL/GenBank/DDBJ databases">
        <title>Comparative genomics of Cryptococcus and Kwoniella reveals pathogenesis evolution and contrasting modes of karyotype evolution via chromosome fusion or intercentromeric recombination.</title>
        <authorList>
            <person name="Coelho M.A."/>
            <person name="David-Palma M."/>
            <person name="Shea T."/>
            <person name="Bowers K."/>
            <person name="McGinley-Smith S."/>
            <person name="Mohammad A.W."/>
            <person name="Gnirke A."/>
            <person name="Yurkov A.M."/>
            <person name="Nowrousian M."/>
            <person name="Sun S."/>
            <person name="Cuomo C.A."/>
            <person name="Heitman J."/>
        </authorList>
    </citation>
    <scope>NUCLEOTIDE SEQUENCE</scope>
    <source>
        <strain evidence="4">CBS 10737</strain>
    </source>
</reference>
<dbReference type="PANTHER" id="PTHR21310:SF37">
    <property type="entry name" value="AMINOGLYCOSIDE PHOSPHOTRANSFERASE DOMAIN-CONTAINING PROTEIN"/>
    <property type="match status" value="1"/>
</dbReference>
<evidence type="ECO:0000256" key="1">
    <source>
        <dbReference type="SAM" id="MobiDB-lite"/>
    </source>
</evidence>
<evidence type="ECO:0000313" key="4">
    <source>
        <dbReference type="EMBL" id="WWC70802.1"/>
    </source>
</evidence>
<proteinExistence type="predicted"/>
<evidence type="ECO:0000259" key="2">
    <source>
        <dbReference type="Pfam" id="PF01636"/>
    </source>
</evidence>
<feature type="region of interest" description="Disordered" evidence="1">
    <location>
        <begin position="769"/>
        <end position="792"/>
    </location>
</feature>
<dbReference type="STRING" id="1296096.A0A1B9I7N3"/>
<dbReference type="OrthoDB" id="8300194at2759"/>
<dbReference type="SUPFAM" id="SSF56112">
    <property type="entry name" value="Protein kinase-like (PK-like)"/>
    <property type="match status" value="1"/>
</dbReference>
<dbReference type="InterPro" id="IPR011009">
    <property type="entry name" value="Kinase-like_dom_sf"/>
</dbReference>
<dbReference type="InterPro" id="IPR002575">
    <property type="entry name" value="Aminoglycoside_PTrfase"/>
</dbReference>
<reference evidence="3" key="3">
    <citation type="submission" date="2016-07" db="EMBL/GenBank/DDBJ databases">
        <title>Evolution of pathogenesis and genome organization in the Tremellales.</title>
        <authorList>
            <person name="Cuomo C."/>
            <person name="Litvintseva A."/>
            <person name="Heitman J."/>
            <person name="Chen Y."/>
            <person name="Sun S."/>
            <person name="Springer D."/>
            <person name="Dromer F."/>
            <person name="Young S."/>
            <person name="Zeng Q."/>
            <person name="Chapman S."/>
            <person name="Gujja S."/>
            <person name="Saif S."/>
            <person name="Birren B."/>
        </authorList>
    </citation>
    <scope>NUCLEOTIDE SEQUENCE</scope>
    <source>
        <strain evidence="3">CBS 10737</strain>
    </source>
</reference>
<sequence length="792" mass="89556">MKKSAQPYIKLTNCRRRFFEAYSPSAGCRLFLKRSATREEATKKLNRAGAPADALVQRSYTSLQNEALAIHWIGQNTNIPVPKVFAAYEDRGCFYLIQEYVEDCIPAFRAAEHLHPYIVQQLEGILEELHRCRSSVIHSFTKQLHLPARMANTKTYLSHLQYPEDPGKERYVLCHGDLGWQNIMVDPESGQIKAIIDWEFAGFWPIEIEGEYWRRRGTASAYASEVDDVDAITDLLYNLSKKGHFEESYKSPHVEDMERSPFTREKLLRPRSSHSSISLHTAKTRSSNSLSHKVLDDVDQHFNDSKSRTSHNSPLADNHMQQTDSRIAGSSGAVQPASDPAAPNPPVQSQEPSLPTPKKKWTLAKSVKRLLKPFLYRNKATNRYIHKSNQESTGAIEAAAQHSAVVTQLPQAEHLPEHIGNVEGRTSPPRPEMPNLTPIEEVEQWGFDELSFADKNLNKEIVHWTNDEPKGDLEGDGSVAKTLESCDVPEWKSLQAVLPDDRPVTSRTLAVEVAMAARRQLSKQAATMQRTIQMDTHATKDWLAAVVSQAPEYYIYQQYSVKPRLLYQESLHLVELNTLLEKSLKDLSQALLESSQALGKFQNQQLIDIAHDQERIKLDPNFANKAHKFVPPSVFKKAKWTSSLEQEGDIIKRDIHGDRDEAFRESETLKWKAILKAAEEIILVAHAADCLLPYLPDREKNQKSRFRDPARGVTEDKARDLLLGGTGGWAVKVEDVSDWVPIDHNALGVPEDDTQHRDQQVSYNEKMIGQMSLPSTQSHISMPSNGNEDDHA</sequence>